<protein>
    <submittedName>
        <fullName evidence="1">Uncharacterized protein</fullName>
    </submittedName>
</protein>
<reference evidence="1" key="1">
    <citation type="journal article" date="2015" name="Nature">
        <title>Complex archaea that bridge the gap between prokaryotes and eukaryotes.</title>
        <authorList>
            <person name="Spang A."/>
            <person name="Saw J.H."/>
            <person name="Jorgensen S.L."/>
            <person name="Zaremba-Niedzwiedzka K."/>
            <person name="Martijn J."/>
            <person name="Lind A.E."/>
            <person name="van Eijk R."/>
            <person name="Schleper C."/>
            <person name="Guy L."/>
            <person name="Ettema T.J."/>
        </authorList>
    </citation>
    <scope>NUCLEOTIDE SEQUENCE</scope>
</reference>
<comment type="caution">
    <text evidence="1">The sequence shown here is derived from an EMBL/GenBank/DDBJ whole genome shotgun (WGS) entry which is preliminary data.</text>
</comment>
<dbReference type="AlphaFoldDB" id="A0A0F9DV20"/>
<dbReference type="EMBL" id="LAZR01027451">
    <property type="protein sequence ID" value="KKL65693.1"/>
    <property type="molecule type" value="Genomic_DNA"/>
</dbReference>
<evidence type="ECO:0000313" key="1">
    <source>
        <dbReference type="EMBL" id="KKL65693.1"/>
    </source>
</evidence>
<organism evidence="1">
    <name type="scientific">marine sediment metagenome</name>
    <dbReference type="NCBI Taxonomy" id="412755"/>
    <lineage>
        <taxon>unclassified sequences</taxon>
        <taxon>metagenomes</taxon>
        <taxon>ecological metagenomes</taxon>
    </lineage>
</organism>
<sequence>MFQIKLNKLKSVANNALRQSIAAKNYYRMDPFEHYTPEEEIILDLITGRFTPEREGDDIEEYYFKIHEWFHEVLLKEGIPLNIIEKAIINITS</sequence>
<name>A0A0F9DV20_9ZZZZ</name>
<proteinExistence type="predicted"/>
<accession>A0A0F9DV20</accession>
<gene>
    <name evidence="1" type="ORF">LCGC14_2152450</name>
</gene>